<dbReference type="Proteomes" id="UP000315295">
    <property type="component" value="Unassembled WGS sequence"/>
</dbReference>
<keyword evidence="3" id="KW-1185">Reference proteome</keyword>
<feature type="region of interest" description="Disordered" evidence="1">
    <location>
        <begin position="35"/>
        <end position="107"/>
    </location>
</feature>
<evidence type="ECO:0000256" key="1">
    <source>
        <dbReference type="SAM" id="MobiDB-lite"/>
    </source>
</evidence>
<dbReference type="EMBL" id="VIEB01000717">
    <property type="protein sequence ID" value="TQD82520.1"/>
    <property type="molecule type" value="Genomic_DNA"/>
</dbReference>
<feature type="compositionally biased region" description="Low complexity" evidence="1">
    <location>
        <begin position="35"/>
        <end position="52"/>
    </location>
</feature>
<evidence type="ECO:0000313" key="2">
    <source>
        <dbReference type="EMBL" id="TQD82520.1"/>
    </source>
</evidence>
<feature type="compositionally biased region" description="Low complexity" evidence="1">
    <location>
        <begin position="73"/>
        <end position="103"/>
    </location>
</feature>
<protein>
    <submittedName>
        <fullName evidence="2">Uncharacterized protein</fullName>
    </submittedName>
</protein>
<accession>A0A540L7T8</accession>
<proteinExistence type="predicted"/>
<reference evidence="2 3" key="1">
    <citation type="journal article" date="2019" name="G3 (Bethesda)">
        <title>Sequencing of a Wild Apple (Malus baccata) Genome Unravels the Differences Between Cultivated and Wild Apple Species Regarding Disease Resistance and Cold Tolerance.</title>
        <authorList>
            <person name="Chen X."/>
        </authorList>
    </citation>
    <scope>NUCLEOTIDE SEQUENCE [LARGE SCALE GENOMIC DNA]</scope>
    <source>
        <strain evidence="3">cv. Shandingzi</strain>
        <tissue evidence="2">Leaves</tissue>
    </source>
</reference>
<dbReference type="AlphaFoldDB" id="A0A540L7T8"/>
<gene>
    <name evidence="2" type="ORF">C1H46_031901</name>
</gene>
<sequence length="130" mass="13840">MLLVVVTFLSIHNIPKSSSHNSGTAFVTKLLPKPSATLSTAPSSSPSPDMSTPAPPPPPYLSKPSTRLKRPSHSTPRTPPTSSNPLPSTPRDSRPSPSTPFTSHCPFSARRAWLTRSATMHSSKGQRSSS</sequence>
<organism evidence="2 3">
    <name type="scientific">Malus baccata</name>
    <name type="common">Siberian crab apple</name>
    <name type="synonym">Pyrus baccata</name>
    <dbReference type="NCBI Taxonomy" id="106549"/>
    <lineage>
        <taxon>Eukaryota</taxon>
        <taxon>Viridiplantae</taxon>
        <taxon>Streptophyta</taxon>
        <taxon>Embryophyta</taxon>
        <taxon>Tracheophyta</taxon>
        <taxon>Spermatophyta</taxon>
        <taxon>Magnoliopsida</taxon>
        <taxon>eudicotyledons</taxon>
        <taxon>Gunneridae</taxon>
        <taxon>Pentapetalae</taxon>
        <taxon>rosids</taxon>
        <taxon>fabids</taxon>
        <taxon>Rosales</taxon>
        <taxon>Rosaceae</taxon>
        <taxon>Amygdaloideae</taxon>
        <taxon>Maleae</taxon>
        <taxon>Malus</taxon>
    </lineage>
</organism>
<name>A0A540L7T8_MALBA</name>
<comment type="caution">
    <text evidence="2">The sequence shown here is derived from an EMBL/GenBank/DDBJ whole genome shotgun (WGS) entry which is preliminary data.</text>
</comment>
<evidence type="ECO:0000313" key="3">
    <source>
        <dbReference type="Proteomes" id="UP000315295"/>
    </source>
</evidence>